<dbReference type="EMBL" id="PJQY01000456">
    <property type="protein sequence ID" value="PQQ10862.1"/>
    <property type="molecule type" value="Genomic_DNA"/>
</dbReference>
<sequence length="62" mass="6808">MIYTPSDPLLFVVVKNNDGMLQIADDDLLEDPAIISAIDEETEFNALVEEEAALLDSLLGKE</sequence>
<organism evidence="1 2">
    <name type="scientific">Prunus yedoensis var. nudiflora</name>
    <dbReference type="NCBI Taxonomy" id="2094558"/>
    <lineage>
        <taxon>Eukaryota</taxon>
        <taxon>Viridiplantae</taxon>
        <taxon>Streptophyta</taxon>
        <taxon>Embryophyta</taxon>
        <taxon>Tracheophyta</taxon>
        <taxon>Spermatophyta</taxon>
        <taxon>Magnoliopsida</taxon>
        <taxon>eudicotyledons</taxon>
        <taxon>Gunneridae</taxon>
        <taxon>Pentapetalae</taxon>
        <taxon>rosids</taxon>
        <taxon>fabids</taxon>
        <taxon>Rosales</taxon>
        <taxon>Rosaceae</taxon>
        <taxon>Amygdaloideae</taxon>
        <taxon>Amygdaleae</taxon>
        <taxon>Prunus</taxon>
    </lineage>
</organism>
<dbReference type="Proteomes" id="UP000250321">
    <property type="component" value="Unassembled WGS sequence"/>
</dbReference>
<dbReference type="Pfam" id="PF12527">
    <property type="entry name" value="DUF3727"/>
    <property type="match status" value="1"/>
</dbReference>
<proteinExistence type="predicted"/>
<dbReference type="AlphaFoldDB" id="A0A314YR53"/>
<dbReference type="STRING" id="2094558.A0A314YR53"/>
<accession>A0A314YR53</accession>
<name>A0A314YR53_PRUYE</name>
<reference evidence="1 2" key="1">
    <citation type="submission" date="2018-02" db="EMBL/GenBank/DDBJ databases">
        <title>Draft genome of wild Prunus yedoensis var. nudiflora.</title>
        <authorList>
            <person name="Baek S."/>
            <person name="Kim J.-H."/>
            <person name="Choi K."/>
            <person name="Kim G.-B."/>
            <person name="Cho A."/>
            <person name="Jang H."/>
            <person name="Shin C.-H."/>
            <person name="Yu H.-J."/>
            <person name="Mun J.-H."/>
        </authorList>
    </citation>
    <scope>NUCLEOTIDE SEQUENCE [LARGE SCALE GENOMIC DNA]</scope>
    <source>
        <strain evidence="2">cv. Jeju island</strain>
        <tissue evidence="1">Leaf</tissue>
    </source>
</reference>
<dbReference type="PANTHER" id="PTHR36061:SF3">
    <property type="entry name" value="OS04G0692200 PROTEIN"/>
    <property type="match status" value="1"/>
</dbReference>
<evidence type="ECO:0000313" key="1">
    <source>
        <dbReference type="EMBL" id="PQQ10862.1"/>
    </source>
</evidence>
<dbReference type="PANTHER" id="PTHR36061">
    <property type="match status" value="1"/>
</dbReference>
<protein>
    <submittedName>
        <fullName evidence="1">Uncharacterized protein</fullName>
    </submittedName>
</protein>
<evidence type="ECO:0000313" key="2">
    <source>
        <dbReference type="Proteomes" id="UP000250321"/>
    </source>
</evidence>
<keyword evidence="2" id="KW-1185">Reference proteome</keyword>
<comment type="caution">
    <text evidence="1">The sequence shown here is derived from an EMBL/GenBank/DDBJ whole genome shotgun (WGS) entry which is preliminary data.</text>
</comment>
<dbReference type="OrthoDB" id="1160084at2759"/>
<dbReference type="InterPro" id="IPR022203">
    <property type="entry name" value="DUF3727"/>
</dbReference>
<gene>
    <name evidence="1" type="ORF">Pyn_25198</name>
</gene>